<reference evidence="1 2" key="1">
    <citation type="submission" date="2018-05" db="EMBL/GenBank/DDBJ databases">
        <title>Pedobacter paludis sp. nov., isolated from wetland soil.</title>
        <authorList>
            <person name="Zhang Y."/>
            <person name="Wang G."/>
        </authorList>
    </citation>
    <scope>NUCLEOTIDE SEQUENCE [LARGE SCALE GENOMIC DNA]</scope>
    <source>
        <strain evidence="1 2">KCTC22721</strain>
    </source>
</reference>
<dbReference type="RefSeq" id="WP_109925139.1">
    <property type="nucleotide sequence ID" value="NZ_QGNZ01000002.1"/>
</dbReference>
<dbReference type="AlphaFoldDB" id="A0A317EKR1"/>
<comment type="caution">
    <text evidence="1">The sequence shown here is derived from an EMBL/GenBank/DDBJ whole genome shotgun (WGS) entry which is preliminary data.</text>
</comment>
<name>A0A317EKR1_9SPHI</name>
<evidence type="ECO:0000313" key="1">
    <source>
        <dbReference type="EMBL" id="PWS27430.1"/>
    </source>
</evidence>
<dbReference type="OrthoDB" id="765088at2"/>
<sequence>MNKLCYYIVTLVIALSIGCNINRDHLSVSTMDSPSKLIFKADYPKEKTGKLEKYLDSVLHTNLPLNENLDLLINLDGADKFNLKASSGHLEIALNKAGSSDKNYLKVKRLTESICNLLTKN</sequence>
<dbReference type="EMBL" id="QGNZ01000002">
    <property type="protein sequence ID" value="PWS27430.1"/>
    <property type="molecule type" value="Genomic_DNA"/>
</dbReference>
<dbReference type="PROSITE" id="PS51257">
    <property type="entry name" value="PROKAR_LIPOPROTEIN"/>
    <property type="match status" value="1"/>
</dbReference>
<proteinExistence type="predicted"/>
<evidence type="ECO:0000313" key="2">
    <source>
        <dbReference type="Proteomes" id="UP000245379"/>
    </source>
</evidence>
<organism evidence="1 2">
    <name type="scientific">Pedobacter yonginense</name>
    <dbReference type="NCBI Taxonomy" id="651869"/>
    <lineage>
        <taxon>Bacteria</taxon>
        <taxon>Pseudomonadati</taxon>
        <taxon>Bacteroidota</taxon>
        <taxon>Sphingobacteriia</taxon>
        <taxon>Sphingobacteriales</taxon>
        <taxon>Sphingobacteriaceae</taxon>
        <taxon>Pedobacter</taxon>
    </lineage>
</organism>
<protein>
    <submittedName>
        <fullName evidence="1">Uncharacterized protein</fullName>
    </submittedName>
</protein>
<dbReference type="Proteomes" id="UP000245379">
    <property type="component" value="Unassembled WGS sequence"/>
</dbReference>
<accession>A0A317EKR1</accession>
<gene>
    <name evidence="1" type="ORF">DHW03_07415</name>
</gene>
<keyword evidence="2" id="KW-1185">Reference proteome</keyword>